<dbReference type="EMBL" id="VSSQ01084712">
    <property type="protein sequence ID" value="MPN32612.1"/>
    <property type="molecule type" value="Genomic_DNA"/>
</dbReference>
<proteinExistence type="predicted"/>
<protein>
    <submittedName>
        <fullName evidence="1">Uncharacterized protein</fullName>
    </submittedName>
</protein>
<sequence>MFPKIKNLARQVQCHHHPMHGVGAELPQVVQQIHDGCTVPMADHRYDQMS</sequence>
<name>A0A645H2S5_9ZZZZ</name>
<reference evidence="1" key="1">
    <citation type="submission" date="2019-08" db="EMBL/GenBank/DDBJ databases">
        <authorList>
            <person name="Kucharzyk K."/>
            <person name="Murdoch R.W."/>
            <person name="Higgins S."/>
            <person name="Loffler F."/>
        </authorList>
    </citation>
    <scope>NUCLEOTIDE SEQUENCE</scope>
</reference>
<dbReference type="AlphaFoldDB" id="A0A645H2S5"/>
<gene>
    <name evidence="1" type="ORF">SDC9_180092</name>
</gene>
<accession>A0A645H2S5</accession>
<organism evidence="1">
    <name type="scientific">bioreactor metagenome</name>
    <dbReference type="NCBI Taxonomy" id="1076179"/>
    <lineage>
        <taxon>unclassified sequences</taxon>
        <taxon>metagenomes</taxon>
        <taxon>ecological metagenomes</taxon>
    </lineage>
</organism>
<comment type="caution">
    <text evidence="1">The sequence shown here is derived from an EMBL/GenBank/DDBJ whole genome shotgun (WGS) entry which is preliminary data.</text>
</comment>
<evidence type="ECO:0000313" key="1">
    <source>
        <dbReference type="EMBL" id="MPN32612.1"/>
    </source>
</evidence>